<evidence type="ECO:0000256" key="2">
    <source>
        <dbReference type="SAM" id="Phobius"/>
    </source>
</evidence>
<comment type="caution">
    <text evidence="4">The sequence shown here is derived from an EMBL/GenBank/DDBJ whole genome shotgun (WGS) entry which is preliminary data.</text>
</comment>
<dbReference type="Pfam" id="PF04389">
    <property type="entry name" value="Peptidase_M28"/>
    <property type="match status" value="1"/>
</dbReference>
<feature type="compositionally biased region" description="Polar residues" evidence="1">
    <location>
        <begin position="693"/>
        <end position="702"/>
    </location>
</feature>
<evidence type="ECO:0000259" key="3">
    <source>
        <dbReference type="Pfam" id="PF04389"/>
    </source>
</evidence>
<keyword evidence="2" id="KW-1133">Transmembrane helix</keyword>
<accession>A0A4S2F2G5</accession>
<dbReference type="AlphaFoldDB" id="A0A4S2F2G5"/>
<feature type="region of interest" description="Disordered" evidence="1">
    <location>
        <begin position="693"/>
        <end position="730"/>
    </location>
</feature>
<proteinExistence type="predicted"/>
<feature type="compositionally biased region" description="Basic residues" evidence="1">
    <location>
        <begin position="658"/>
        <end position="669"/>
    </location>
</feature>
<feature type="domain" description="Peptidase M28" evidence="3">
    <location>
        <begin position="747"/>
        <end position="887"/>
    </location>
</feature>
<keyword evidence="2" id="KW-0812">Transmembrane</keyword>
<feature type="transmembrane region" description="Helical" evidence="2">
    <location>
        <begin position="59"/>
        <end position="77"/>
    </location>
</feature>
<keyword evidence="2" id="KW-0472">Membrane</keyword>
<feature type="region of interest" description="Disordered" evidence="1">
    <location>
        <begin position="651"/>
        <end position="678"/>
    </location>
</feature>
<dbReference type="OrthoDB" id="3169450at2"/>
<keyword evidence="5" id="KW-1185">Reference proteome</keyword>
<organism evidence="4 5">
    <name type="scientific">Muricaecibacterium torontonense</name>
    <dbReference type="NCBI Taxonomy" id="3032871"/>
    <lineage>
        <taxon>Bacteria</taxon>
        <taxon>Bacillati</taxon>
        <taxon>Actinomycetota</taxon>
        <taxon>Coriobacteriia</taxon>
        <taxon>Coriobacteriales</taxon>
        <taxon>Atopobiaceae</taxon>
        <taxon>Muricaecibacterium</taxon>
    </lineage>
</organism>
<reference evidence="4 5" key="1">
    <citation type="submission" date="2019-04" db="EMBL/GenBank/DDBJ databases">
        <title>Microbes associate with the intestines of laboratory mice.</title>
        <authorList>
            <person name="Navarre W."/>
            <person name="Wong E."/>
            <person name="Huang K."/>
            <person name="Tropini C."/>
            <person name="Ng K."/>
            <person name="Yu B."/>
        </authorList>
    </citation>
    <scope>NUCLEOTIDE SEQUENCE [LARGE SCALE GENOMIC DNA]</scope>
    <source>
        <strain evidence="4 5">NM07_P-09</strain>
    </source>
</reference>
<dbReference type="InterPro" id="IPR007484">
    <property type="entry name" value="Peptidase_M28"/>
</dbReference>
<dbReference type="EMBL" id="SRYE01000001">
    <property type="protein sequence ID" value="TGY63138.1"/>
    <property type="molecule type" value="Genomic_DNA"/>
</dbReference>
<dbReference type="Proteomes" id="UP000310263">
    <property type="component" value="Unassembled WGS sequence"/>
</dbReference>
<evidence type="ECO:0000256" key="1">
    <source>
        <dbReference type="SAM" id="MobiDB-lite"/>
    </source>
</evidence>
<dbReference type="Gene3D" id="3.40.630.10">
    <property type="entry name" value="Zn peptidases"/>
    <property type="match status" value="2"/>
</dbReference>
<feature type="transmembrane region" description="Helical" evidence="2">
    <location>
        <begin position="84"/>
        <end position="107"/>
    </location>
</feature>
<dbReference type="SUPFAM" id="SSF53187">
    <property type="entry name" value="Zn-dependent exopeptidases"/>
    <property type="match status" value="2"/>
</dbReference>
<feature type="transmembrane region" description="Helical" evidence="2">
    <location>
        <begin position="162"/>
        <end position="185"/>
    </location>
</feature>
<name>A0A4S2F2G5_9ACTN</name>
<gene>
    <name evidence="4" type="ORF">E5334_01105</name>
</gene>
<evidence type="ECO:0000313" key="5">
    <source>
        <dbReference type="Proteomes" id="UP000310263"/>
    </source>
</evidence>
<sequence>MTPMSMSDKYLGYLDSKIEIAPANTQEEVIAADIIETLLNENGLSVQRQDIMAPAHGKLVTGIAFVLLFVGIVVAGINGIGLAVLGFVIAVLSAAILFLLVTGHPVVSRLLPPARSQNVIGVHRGCGPHAGRGVRPIIVMAHYDTGHEELLAKPALSPYSHFIYQAAPLGAVIALICAVIQLFGAGSLPCRIFWIIGMIAALPGLLWGINNIVAHFGPLTGAANDNNASVAAMLGVSHDVMRAMNGEEAAQLEEHLTNEFEALSQQQEPISSQESQDLFNGEQYQQVDTPVTITYGQEGPRQQPAQETVAKVEATSAVRHGQEVLESLGILPPTCQIIYRDEVVTVGVTPTTNTMAYQESESFEETPIEPAASPYSHEVRSAVSEPTGRMPRVNEVAGELHERFRGLARSAQRFTSNVREHISQANEHDDETPVLVHGPNKDIEARQDEVTWADTNVEPGIKAPAQPEENSVTWADTPVDPADMAVPSPTQDASGSTQAMPIAAQPVISERVQEFDITSDPSWGTSSFTPANPVNVARRAALFDLPDPSVAAIDPLAMDASGPLSQVNPLDFSPEDFDASSLEASNYEMPNEGSAAQQPVSGGTVVTRQTVRSQGPAGTSVYHRETVRQIPVTDENSQMAADAVPIQPLEVVDQTQTAKRRAKTRRANRKNAADEQSMASWLGVDEDFDAKSNGESIGSWDSFNDDDPSSSWKGGATRSEETREGGQGDDLELQDAVLSLGDVDLVAHDIWFVAVGASELDHAGAKAFIENHRKDLRGAFLINLDSVGAGQLTALSQEGLISHRRADRRLLKFLGRISKDVHIPLAERPRPWADTDATPAMRASIRSVTLMGCDPGEVPALAHTAENIAVNVDPAQVSQVNKLVSELIRRS</sequence>
<protein>
    <submittedName>
        <fullName evidence="4">M28 family peptidase</fullName>
    </submittedName>
</protein>
<feature type="transmembrane region" description="Helical" evidence="2">
    <location>
        <begin position="192"/>
        <end position="209"/>
    </location>
</feature>
<evidence type="ECO:0000313" key="4">
    <source>
        <dbReference type="EMBL" id="TGY63138.1"/>
    </source>
</evidence>